<evidence type="ECO:0000313" key="1">
    <source>
        <dbReference type="EMBL" id="PPA77670.1"/>
    </source>
</evidence>
<proteinExistence type="predicted"/>
<sequence length="261" mass="30781">MLRRRYSDQNHHFGPFTYAKSDWPAKSIGLNLRSGDREYPGAYVALDACRHHFLIWLPAWLLRPYREAHKSSHGSYEEYHQRKYGFSYSENYVHVYYGAQTWASNTSRSWCKELPWLAQRFVRFSLYDLEGEPFATFTGNRNWDEQRKAQEECPSVDFEIEDYDGERIIVTTKIQEREWKRGTGWFKWLSLLYRPTIHRSLDLSFGSELGPEKGSWKGGTTGHSIEMEPGELHEAAMRRYCEKKHRSKSGPFRIKFVGATT</sequence>
<dbReference type="InterPro" id="IPR057463">
    <property type="entry name" value="Acb3"/>
</dbReference>
<dbReference type="Pfam" id="PF25187">
    <property type="entry name" value="Acb3"/>
    <property type="match status" value="1"/>
</dbReference>
<evidence type="ECO:0000313" key="2">
    <source>
        <dbReference type="Proteomes" id="UP000239990"/>
    </source>
</evidence>
<dbReference type="AlphaFoldDB" id="A0A2S5GX65"/>
<comment type="caution">
    <text evidence="1">The sequence shown here is derived from an EMBL/GenBank/DDBJ whole genome shotgun (WGS) entry which is preliminary data.</text>
</comment>
<accession>A0A2S5GX65</accession>
<protein>
    <submittedName>
        <fullName evidence="1">Uncharacterized protein</fullName>
    </submittedName>
</protein>
<reference evidence="1 2" key="1">
    <citation type="submission" date="2018-02" db="EMBL/GenBank/DDBJ databases">
        <title>Draft Genome of Achromobacter spanius stain 6.</title>
        <authorList>
            <person name="Gunasekera T.S."/>
            <person name="Radwan O."/>
            <person name="Ruiz O.N."/>
        </authorList>
    </citation>
    <scope>NUCLEOTIDE SEQUENCE [LARGE SCALE GENOMIC DNA]</scope>
    <source>
        <strain evidence="1 2">6</strain>
    </source>
</reference>
<dbReference type="OrthoDB" id="9151749at2"/>
<dbReference type="RefSeq" id="WP_104142778.1">
    <property type="nucleotide sequence ID" value="NZ_PREU01000002.1"/>
</dbReference>
<gene>
    <name evidence="1" type="ORF">C4E15_06585</name>
</gene>
<name>A0A2S5GX65_9BURK</name>
<dbReference type="EMBL" id="PREU01000002">
    <property type="protein sequence ID" value="PPA77670.1"/>
    <property type="molecule type" value="Genomic_DNA"/>
</dbReference>
<organism evidence="1 2">
    <name type="scientific">Achromobacter spanius</name>
    <dbReference type="NCBI Taxonomy" id="217203"/>
    <lineage>
        <taxon>Bacteria</taxon>
        <taxon>Pseudomonadati</taxon>
        <taxon>Pseudomonadota</taxon>
        <taxon>Betaproteobacteria</taxon>
        <taxon>Burkholderiales</taxon>
        <taxon>Alcaligenaceae</taxon>
        <taxon>Achromobacter</taxon>
    </lineage>
</organism>
<dbReference type="Proteomes" id="UP000239990">
    <property type="component" value="Unassembled WGS sequence"/>
</dbReference>